<dbReference type="PANTHER" id="PTHR43179">
    <property type="entry name" value="RHAMNOSYLTRANSFERASE WBBL"/>
    <property type="match status" value="1"/>
</dbReference>
<name>A0A4S5BV56_9BURK</name>
<evidence type="ECO:0000256" key="2">
    <source>
        <dbReference type="ARBA" id="ARBA00004760"/>
    </source>
</evidence>
<keyword evidence="6" id="KW-0812">Transmembrane</keyword>
<evidence type="ECO:0000256" key="5">
    <source>
        <dbReference type="ARBA" id="ARBA00022679"/>
    </source>
</evidence>
<reference evidence="9 10" key="1">
    <citation type="submission" date="2019-04" db="EMBL/GenBank/DDBJ databases">
        <title>Lampropedia sp YIM MLB12 draf genome.</title>
        <authorList>
            <person name="Wang Y.-X."/>
        </authorList>
    </citation>
    <scope>NUCLEOTIDE SEQUENCE [LARGE SCALE GENOMIC DNA]</scope>
    <source>
        <strain evidence="9 10">YIM MLB12</strain>
    </source>
</reference>
<organism evidence="9 10">
    <name type="scientific">Lampropedia aestuarii</name>
    <dbReference type="NCBI Taxonomy" id="2562762"/>
    <lineage>
        <taxon>Bacteria</taxon>
        <taxon>Pseudomonadati</taxon>
        <taxon>Pseudomonadota</taxon>
        <taxon>Betaproteobacteria</taxon>
        <taxon>Burkholderiales</taxon>
        <taxon>Comamonadaceae</taxon>
        <taxon>Lampropedia</taxon>
    </lineage>
</organism>
<evidence type="ECO:0000256" key="8">
    <source>
        <dbReference type="ARBA" id="ARBA00023136"/>
    </source>
</evidence>
<evidence type="ECO:0000256" key="4">
    <source>
        <dbReference type="ARBA" id="ARBA00022676"/>
    </source>
</evidence>
<dbReference type="SUPFAM" id="SSF53448">
    <property type="entry name" value="Nucleotide-diphospho-sugar transferases"/>
    <property type="match status" value="1"/>
</dbReference>
<evidence type="ECO:0000256" key="7">
    <source>
        <dbReference type="ARBA" id="ARBA00022989"/>
    </source>
</evidence>
<comment type="subcellular location">
    <subcellularLocation>
        <location evidence="1">Membrane</location>
        <topology evidence="1">Multi-pass membrane protein</topology>
    </subcellularLocation>
</comment>
<dbReference type="Proteomes" id="UP000306236">
    <property type="component" value="Unassembled WGS sequence"/>
</dbReference>
<evidence type="ECO:0000256" key="3">
    <source>
        <dbReference type="ARBA" id="ARBA00004991"/>
    </source>
</evidence>
<keyword evidence="4" id="KW-0328">Glycosyltransferase</keyword>
<keyword evidence="8" id="KW-0472">Membrane</keyword>
<evidence type="ECO:0000256" key="6">
    <source>
        <dbReference type="ARBA" id="ARBA00022692"/>
    </source>
</evidence>
<dbReference type="InterPro" id="IPR029044">
    <property type="entry name" value="Nucleotide-diphossugar_trans"/>
</dbReference>
<dbReference type="OrthoDB" id="9771846at2"/>
<dbReference type="PANTHER" id="PTHR43179:SF7">
    <property type="entry name" value="RHAMNOSYLTRANSFERASE WBBL"/>
    <property type="match status" value="1"/>
</dbReference>
<dbReference type="GO" id="GO:0016020">
    <property type="term" value="C:membrane"/>
    <property type="evidence" value="ECO:0007669"/>
    <property type="project" value="UniProtKB-SubCell"/>
</dbReference>
<protein>
    <submittedName>
        <fullName evidence="9">Glycosyltransferase family 2 protein</fullName>
    </submittedName>
</protein>
<dbReference type="AlphaFoldDB" id="A0A4S5BV56"/>
<evidence type="ECO:0000313" key="9">
    <source>
        <dbReference type="EMBL" id="THJ35223.1"/>
    </source>
</evidence>
<dbReference type="EMBL" id="SSWX01000004">
    <property type="protein sequence ID" value="THJ35223.1"/>
    <property type="molecule type" value="Genomic_DNA"/>
</dbReference>
<comment type="caution">
    <text evidence="9">The sequence shown here is derived from an EMBL/GenBank/DDBJ whole genome shotgun (WGS) entry which is preliminary data.</text>
</comment>
<proteinExistence type="predicted"/>
<comment type="pathway">
    <text evidence="2">Lipid metabolism; sphingolipid metabolism.</text>
</comment>
<keyword evidence="10" id="KW-1185">Reference proteome</keyword>
<comment type="pathway">
    <text evidence="3">Sphingolipid metabolism.</text>
</comment>
<dbReference type="InterPro" id="IPR025993">
    <property type="entry name" value="Ceramide_glucosylTrfase"/>
</dbReference>
<dbReference type="Gene3D" id="3.90.550.10">
    <property type="entry name" value="Spore Coat Polysaccharide Biosynthesis Protein SpsA, Chain A"/>
    <property type="match status" value="1"/>
</dbReference>
<evidence type="ECO:0000256" key="1">
    <source>
        <dbReference type="ARBA" id="ARBA00004141"/>
    </source>
</evidence>
<evidence type="ECO:0000313" key="10">
    <source>
        <dbReference type="Proteomes" id="UP000306236"/>
    </source>
</evidence>
<accession>A0A4S5BV56</accession>
<keyword evidence="7" id="KW-1133">Transmembrane helix</keyword>
<keyword evidence="5 9" id="KW-0808">Transferase</keyword>
<gene>
    <name evidence="9" type="ORF">E8K88_04300</name>
</gene>
<dbReference type="Pfam" id="PF13506">
    <property type="entry name" value="Glyco_transf_21"/>
    <property type="match status" value="1"/>
</dbReference>
<dbReference type="RefSeq" id="WP_136405420.1">
    <property type="nucleotide sequence ID" value="NZ_SSWX01000004.1"/>
</dbReference>
<dbReference type="GO" id="GO:0016757">
    <property type="term" value="F:glycosyltransferase activity"/>
    <property type="evidence" value="ECO:0007669"/>
    <property type="project" value="UniProtKB-KW"/>
</dbReference>
<sequence>MHSPLPIDAPAPQPNPAGRAAHVVASIVSHGHGSLILELLEQLQTRAEPCLRCVIVTLNIDEPELAHQLQQRSPSSFDLLVIQNTAPKGFGSNHNQAFARYAEGKPAADSATHVCILNPDLRLLDAAPLTALCDALNDPAAGLAYPTLVGSDGQRQDNERELPSFSKLLLRRVFKRTEQRVDWVSGACMVLRAPDWQQLGGFNEQFHMYCEDVDLSLRVRRGIGVLARANTTLAHAAQRASRRQWRHLLWHLRSLWLLWHLPSFRWAKRHPSASQRSAL</sequence>